<protein>
    <submittedName>
        <fullName evidence="2">Uncharacterized protein</fullName>
    </submittedName>
</protein>
<gene>
    <name evidence="2" type="ORF">E2C01_021347</name>
</gene>
<comment type="caution">
    <text evidence="2">The sequence shown here is derived from an EMBL/GenBank/DDBJ whole genome shotgun (WGS) entry which is preliminary data.</text>
</comment>
<accession>A0A5B7E299</accession>
<reference evidence="2 3" key="1">
    <citation type="submission" date="2019-05" db="EMBL/GenBank/DDBJ databases">
        <title>Another draft genome of Portunus trituberculatus and its Hox gene families provides insights of decapod evolution.</title>
        <authorList>
            <person name="Jeong J.-H."/>
            <person name="Song I."/>
            <person name="Kim S."/>
            <person name="Choi T."/>
            <person name="Kim D."/>
            <person name="Ryu S."/>
            <person name="Kim W."/>
        </authorList>
    </citation>
    <scope>NUCLEOTIDE SEQUENCE [LARGE SCALE GENOMIC DNA]</scope>
    <source>
        <tissue evidence="2">Muscle</tissue>
    </source>
</reference>
<keyword evidence="3" id="KW-1185">Reference proteome</keyword>
<dbReference type="EMBL" id="VSRR010001864">
    <property type="protein sequence ID" value="MPC28152.1"/>
    <property type="molecule type" value="Genomic_DNA"/>
</dbReference>
<sequence>MSTGPYSGKIKDSFHNHHDGNWFFLMTHTWIRSVCACDSKDGLKPDSNHSPHKTQALTPPLPNQDLT</sequence>
<organism evidence="2 3">
    <name type="scientific">Portunus trituberculatus</name>
    <name type="common">Swimming crab</name>
    <name type="synonym">Neptunus trituberculatus</name>
    <dbReference type="NCBI Taxonomy" id="210409"/>
    <lineage>
        <taxon>Eukaryota</taxon>
        <taxon>Metazoa</taxon>
        <taxon>Ecdysozoa</taxon>
        <taxon>Arthropoda</taxon>
        <taxon>Crustacea</taxon>
        <taxon>Multicrustacea</taxon>
        <taxon>Malacostraca</taxon>
        <taxon>Eumalacostraca</taxon>
        <taxon>Eucarida</taxon>
        <taxon>Decapoda</taxon>
        <taxon>Pleocyemata</taxon>
        <taxon>Brachyura</taxon>
        <taxon>Eubrachyura</taxon>
        <taxon>Portunoidea</taxon>
        <taxon>Portunidae</taxon>
        <taxon>Portuninae</taxon>
        <taxon>Portunus</taxon>
    </lineage>
</organism>
<evidence type="ECO:0000313" key="2">
    <source>
        <dbReference type="EMBL" id="MPC28152.1"/>
    </source>
</evidence>
<proteinExistence type="predicted"/>
<dbReference type="AlphaFoldDB" id="A0A5B7E299"/>
<feature type="region of interest" description="Disordered" evidence="1">
    <location>
        <begin position="42"/>
        <end position="67"/>
    </location>
</feature>
<evidence type="ECO:0000256" key="1">
    <source>
        <dbReference type="SAM" id="MobiDB-lite"/>
    </source>
</evidence>
<dbReference type="Proteomes" id="UP000324222">
    <property type="component" value="Unassembled WGS sequence"/>
</dbReference>
<name>A0A5B7E299_PORTR</name>
<evidence type="ECO:0000313" key="3">
    <source>
        <dbReference type="Proteomes" id="UP000324222"/>
    </source>
</evidence>